<evidence type="ECO:0000313" key="3">
    <source>
        <dbReference type="Proteomes" id="UP000546257"/>
    </source>
</evidence>
<keyword evidence="1" id="KW-0472">Membrane</keyword>
<dbReference type="RefSeq" id="WP_185192073.1">
    <property type="nucleotide sequence ID" value="NZ_JACKXD010000002.1"/>
</dbReference>
<organism evidence="2 3">
    <name type="scientific">Halobellus ruber</name>
    <dbReference type="NCBI Taxonomy" id="2761102"/>
    <lineage>
        <taxon>Archaea</taxon>
        <taxon>Methanobacteriati</taxon>
        <taxon>Methanobacteriota</taxon>
        <taxon>Stenosarchaea group</taxon>
        <taxon>Halobacteria</taxon>
        <taxon>Halobacteriales</taxon>
        <taxon>Haloferacaceae</taxon>
        <taxon>Halobellus</taxon>
    </lineage>
</organism>
<evidence type="ECO:0000313" key="2">
    <source>
        <dbReference type="EMBL" id="MBB6645688.1"/>
    </source>
</evidence>
<comment type="caution">
    <text evidence="2">The sequence shown here is derived from an EMBL/GenBank/DDBJ whole genome shotgun (WGS) entry which is preliminary data.</text>
</comment>
<feature type="transmembrane region" description="Helical" evidence="1">
    <location>
        <begin position="28"/>
        <end position="61"/>
    </location>
</feature>
<gene>
    <name evidence="2" type="ORF">H5V44_05165</name>
</gene>
<sequence>MPSTDVDPPQDARVVAQQYLRYERPLTGLVVVVLTLAFLGAYLATSLVPAVAVGAGLLVVVRAPLLSPSGTVRLETDDDPGAVVDAFTGPTPPVLAFQWGIADDISVGEEGVTYRISYLFGLRSVEMTVQARTGAADDGRTVELEVAANGQPWSTYTVDVFPRDGGTAVEYEYTADRRFGLRRLPQRFVVRRYRDEALAAQGYTVVSRDGNLGM</sequence>
<keyword evidence="3" id="KW-1185">Reference proteome</keyword>
<name>A0A7J9SG43_9EURY</name>
<dbReference type="Proteomes" id="UP000546257">
    <property type="component" value="Unassembled WGS sequence"/>
</dbReference>
<keyword evidence="1" id="KW-0812">Transmembrane</keyword>
<evidence type="ECO:0000256" key="1">
    <source>
        <dbReference type="SAM" id="Phobius"/>
    </source>
</evidence>
<keyword evidence="1" id="KW-1133">Transmembrane helix</keyword>
<proteinExistence type="predicted"/>
<dbReference type="AlphaFoldDB" id="A0A7J9SG43"/>
<protein>
    <submittedName>
        <fullName evidence="2">Uncharacterized protein</fullName>
    </submittedName>
</protein>
<accession>A0A7J9SG43</accession>
<dbReference type="EMBL" id="JACKXD010000002">
    <property type="protein sequence ID" value="MBB6645688.1"/>
    <property type="molecule type" value="Genomic_DNA"/>
</dbReference>
<reference evidence="2 3" key="1">
    <citation type="submission" date="2020-08" db="EMBL/GenBank/DDBJ databases">
        <authorList>
            <person name="Seo M.-J."/>
        </authorList>
    </citation>
    <scope>NUCLEOTIDE SEQUENCE [LARGE SCALE GENOMIC DNA]</scope>
    <source>
        <strain evidence="2 3">MBLA0160</strain>
    </source>
</reference>